<sequence length="258" mass="28533">MKRIGVLLAMSLAIGGCVSNPSAEQASQDGAAAPAQPLADRLTMFSGGPAGGLPQGWQPMVIFKQKKRTDYSLVAEQERTVLRALSANASSGLMQHVSIEPREQPLLRWQWKIGSLGERIVQAQELMEDAPARIILGFDGDKGELSFSEQIQFETAKLITGHDFPYATLMYEWHGNEPAGTIRQNKRSSRIRSVVVQSGTDAIGKWREFERNIVEDFEHAYGEKPGRLIGVGILTDSDYTGETVEAWYGDIRLLSQNR</sequence>
<evidence type="ECO:0000313" key="2">
    <source>
        <dbReference type="Proteomes" id="UP000266327"/>
    </source>
</evidence>
<accession>A0A3A3G6T1</accession>
<gene>
    <name evidence="1" type="ORF">D3878_12235</name>
</gene>
<comment type="caution">
    <text evidence="1">The sequence shown here is derived from an EMBL/GenBank/DDBJ whole genome shotgun (WGS) entry which is preliminary data.</text>
</comment>
<protein>
    <submittedName>
        <fullName evidence="1">DUF3047 domain-containing protein</fullName>
    </submittedName>
</protein>
<proteinExistence type="predicted"/>
<dbReference type="InterPro" id="IPR021409">
    <property type="entry name" value="DUF3047"/>
</dbReference>
<dbReference type="EMBL" id="QYUQ01000002">
    <property type="protein sequence ID" value="RJG02252.1"/>
    <property type="molecule type" value="Genomic_DNA"/>
</dbReference>
<dbReference type="OrthoDB" id="9775969at2"/>
<dbReference type="AlphaFoldDB" id="A0A3A3G6T1"/>
<keyword evidence="2" id="KW-1185">Reference proteome</keyword>
<dbReference type="Pfam" id="PF11249">
    <property type="entry name" value="DUF3047"/>
    <property type="match status" value="1"/>
</dbReference>
<organism evidence="1 2">
    <name type="scientific">Noviherbaspirillum sedimenti</name>
    <dbReference type="NCBI Taxonomy" id="2320865"/>
    <lineage>
        <taxon>Bacteria</taxon>
        <taxon>Pseudomonadati</taxon>
        <taxon>Pseudomonadota</taxon>
        <taxon>Betaproteobacteria</taxon>
        <taxon>Burkholderiales</taxon>
        <taxon>Oxalobacteraceae</taxon>
        <taxon>Noviherbaspirillum</taxon>
    </lineage>
</organism>
<dbReference type="PROSITE" id="PS51257">
    <property type="entry name" value="PROKAR_LIPOPROTEIN"/>
    <property type="match status" value="1"/>
</dbReference>
<name>A0A3A3G6T1_9BURK</name>
<dbReference type="RefSeq" id="WP_119785733.1">
    <property type="nucleotide sequence ID" value="NZ_QYUQ01000002.1"/>
</dbReference>
<evidence type="ECO:0000313" key="1">
    <source>
        <dbReference type="EMBL" id="RJG02252.1"/>
    </source>
</evidence>
<dbReference type="Proteomes" id="UP000266327">
    <property type="component" value="Unassembled WGS sequence"/>
</dbReference>
<reference evidence="2" key="1">
    <citation type="submission" date="2018-09" db="EMBL/GenBank/DDBJ databases">
        <authorList>
            <person name="Zhu H."/>
        </authorList>
    </citation>
    <scope>NUCLEOTIDE SEQUENCE [LARGE SCALE GENOMIC DNA]</scope>
    <source>
        <strain evidence="2">K1S02-23</strain>
    </source>
</reference>